<dbReference type="PATRIC" id="fig|1473.5.peg.1709"/>
<evidence type="ECO:0000313" key="3">
    <source>
        <dbReference type="Proteomes" id="UP000036780"/>
    </source>
</evidence>
<gene>
    <name evidence="2" type="ORF">AFK71_15220</name>
</gene>
<sequence length="184" mass="21092">MRNFLLYFWGSIDPVYFACSRLTYIVGPNQKRTLLRARLTKYKGATVILSDGTVVEKNDVLVKIHLHNVKLLKELCNQSNDIKRAVTIYHSVKQAMPSLASYIETHPECGRVKGIIGITNLSKGAEKLGFEKKPLQNVFYRTFKKATLFPINILTGKKTMKPVYLFMSKGNLLMRYGNQNKRIY</sequence>
<proteinExistence type="predicted"/>
<organism evidence="2 3">
    <name type="scientific">Virgibacillus pantothenticus</name>
    <dbReference type="NCBI Taxonomy" id="1473"/>
    <lineage>
        <taxon>Bacteria</taxon>
        <taxon>Bacillati</taxon>
        <taxon>Bacillota</taxon>
        <taxon>Bacilli</taxon>
        <taxon>Bacillales</taxon>
        <taxon>Bacillaceae</taxon>
        <taxon>Virgibacillus</taxon>
    </lineage>
</organism>
<reference evidence="3" key="1">
    <citation type="submission" date="2015-07" db="EMBL/GenBank/DDBJ databases">
        <title>Fjat-10053 dsm26.</title>
        <authorList>
            <person name="Liu B."/>
            <person name="Wang J."/>
            <person name="Zhu Y."/>
            <person name="Liu G."/>
            <person name="Chen Q."/>
            <person name="Chen Z."/>
            <person name="Lan J."/>
            <person name="Che J."/>
            <person name="Ge C."/>
            <person name="Shi H."/>
            <person name="Pan Z."/>
            <person name="Liu X."/>
        </authorList>
    </citation>
    <scope>NUCLEOTIDE SEQUENCE [LARGE SCALE GENOMIC DNA]</scope>
    <source>
        <strain evidence="3">DSM 26</strain>
    </source>
</reference>
<dbReference type="AlphaFoldDB" id="A0A0L0QQP6"/>
<accession>A0A0L0QQP6</accession>
<name>A0A0L0QQP6_VIRPA</name>
<protein>
    <recommendedName>
        <fullName evidence="1">YkoP-like domain-containing protein</fullName>
    </recommendedName>
</protein>
<evidence type="ECO:0000259" key="1">
    <source>
        <dbReference type="Pfam" id="PF22790"/>
    </source>
</evidence>
<dbReference type="Proteomes" id="UP000036780">
    <property type="component" value="Unassembled WGS sequence"/>
</dbReference>
<dbReference type="EMBL" id="LGTO01000007">
    <property type="protein sequence ID" value="KNE20945.1"/>
    <property type="molecule type" value="Genomic_DNA"/>
</dbReference>
<dbReference type="Pfam" id="PF22790">
    <property type="entry name" value="YkoP"/>
    <property type="match status" value="1"/>
</dbReference>
<keyword evidence="3" id="KW-1185">Reference proteome</keyword>
<evidence type="ECO:0000313" key="2">
    <source>
        <dbReference type="EMBL" id="KNE20945.1"/>
    </source>
</evidence>
<dbReference type="InterPro" id="IPR054467">
    <property type="entry name" value="YkoP-like_dom"/>
</dbReference>
<comment type="caution">
    <text evidence="2">The sequence shown here is derived from an EMBL/GenBank/DDBJ whole genome shotgun (WGS) entry which is preliminary data.</text>
</comment>
<feature type="domain" description="YkoP-like" evidence="1">
    <location>
        <begin position="2"/>
        <end position="176"/>
    </location>
</feature>